<evidence type="ECO:0000313" key="2">
    <source>
        <dbReference type="EMBL" id="MBW0484451.1"/>
    </source>
</evidence>
<comment type="caution">
    <text evidence="2">The sequence shown here is derived from an EMBL/GenBank/DDBJ whole genome shotgun (WGS) entry which is preliminary data.</text>
</comment>
<keyword evidence="3" id="KW-1185">Reference proteome</keyword>
<feature type="compositionally biased region" description="Polar residues" evidence="1">
    <location>
        <begin position="75"/>
        <end position="84"/>
    </location>
</feature>
<feature type="compositionally biased region" description="Polar residues" evidence="1">
    <location>
        <begin position="14"/>
        <end position="23"/>
    </location>
</feature>
<gene>
    <name evidence="2" type="ORF">O181_024166</name>
</gene>
<feature type="compositionally biased region" description="Acidic residues" evidence="1">
    <location>
        <begin position="55"/>
        <end position="64"/>
    </location>
</feature>
<name>A0A9Q3GYC7_9BASI</name>
<sequence>MPAQHSPPERQKRSQATAQSFLTPTPRAPLDGTPAVPQLRTHLERGTNYGSIGEAGEEEEESDGTEVLPAPVEESQVTRGKTLA</sequence>
<reference evidence="2" key="1">
    <citation type="submission" date="2021-03" db="EMBL/GenBank/DDBJ databases">
        <title>Draft genome sequence of rust myrtle Austropuccinia psidii MF-1, a brazilian biotype.</title>
        <authorList>
            <person name="Quecine M.C."/>
            <person name="Pachon D.M.R."/>
            <person name="Bonatelli M.L."/>
            <person name="Correr F.H."/>
            <person name="Franceschini L.M."/>
            <person name="Leite T.F."/>
            <person name="Margarido G.R.A."/>
            <person name="Almeida C.A."/>
            <person name="Ferrarezi J.A."/>
            <person name="Labate C.A."/>
        </authorList>
    </citation>
    <scope>NUCLEOTIDE SEQUENCE</scope>
    <source>
        <strain evidence="2">MF-1</strain>
    </source>
</reference>
<dbReference type="EMBL" id="AVOT02007692">
    <property type="protein sequence ID" value="MBW0484451.1"/>
    <property type="molecule type" value="Genomic_DNA"/>
</dbReference>
<protein>
    <submittedName>
        <fullName evidence="2">Uncharacterized protein</fullName>
    </submittedName>
</protein>
<evidence type="ECO:0000313" key="3">
    <source>
        <dbReference type="Proteomes" id="UP000765509"/>
    </source>
</evidence>
<proteinExistence type="predicted"/>
<dbReference type="AlphaFoldDB" id="A0A9Q3GYC7"/>
<accession>A0A9Q3GYC7</accession>
<dbReference type="Proteomes" id="UP000765509">
    <property type="component" value="Unassembled WGS sequence"/>
</dbReference>
<evidence type="ECO:0000256" key="1">
    <source>
        <dbReference type="SAM" id="MobiDB-lite"/>
    </source>
</evidence>
<organism evidence="2 3">
    <name type="scientific">Austropuccinia psidii MF-1</name>
    <dbReference type="NCBI Taxonomy" id="1389203"/>
    <lineage>
        <taxon>Eukaryota</taxon>
        <taxon>Fungi</taxon>
        <taxon>Dikarya</taxon>
        <taxon>Basidiomycota</taxon>
        <taxon>Pucciniomycotina</taxon>
        <taxon>Pucciniomycetes</taxon>
        <taxon>Pucciniales</taxon>
        <taxon>Sphaerophragmiaceae</taxon>
        <taxon>Austropuccinia</taxon>
    </lineage>
</organism>
<feature type="region of interest" description="Disordered" evidence="1">
    <location>
        <begin position="1"/>
        <end position="84"/>
    </location>
</feature>